<dbReference type="EMBL" id="MZ420154">
    <property type="protein sequence ID" value="QYA18752.1"/>
    <property type="molecule type" value="Genomic_DNA"/>
</dbReference>
<reference evidence="1" key="1">
    <citation type="submission" date="2021-06" db="EMBL/GenBank/DDBJ databases">
        <authorList>
            <person name="Rolland C."/>
        </authorList>
    </citation>
    <scope>NUCLEOTIDE SEQUENCE</scope>
    <source>
        <strain evidence="1">347.936635</strain>
    </source>
</reference>
<sequence length="192" mass="22751">MDSGFSFDDAKRIKQDRQEKMWKALEGVRSEIMATIRLNALAHRNNQCFVFIPEEMHDYPEYDTRIIALSMKKYLTEQGFRVSLDKNNATRMLVDWKNPDLDKPSSANTAMRLSMPLDHPQTITAKRILSEVISNIRESCYMGKFECYYRMSASDYDSPHEKERLLHWVIKHTKKRGFILQRTEDDALYWKM</sequence>
<gene>
    <name evidence="1" type="ORF">KOM_12_484</name>
</gene>
<name>A0A8F8KRP4_9VIRU</name>
<accession>A0A8F8KRP4</accession>
<organism evidence="1">
    <name type="scientific">Clandestinovirus</name>
    <dbReference type="NCBI Taxonomy" id="2831644"/>
    <lineage>
        <taxon>Viruses</taxon>
    </lineage>
</organism>
<evidence type="ECO:0000313" key="1">
    <source>
        <dbReference type="EMBL" id="QYA18752.1"/>
    </source>
</evidence>
<protein>
    <submittedName>
        <fullName evidence="1">Uncharacterized protein</fullName>
    </submittedName>
</protein>
<proteinExistence type="predicted"/>